<dbReference type="EMBL" id="SJPR01000003">
    <property type="protein sequence ID" value="TWT96962.1"/>
    <property type="molecule type" value="Genomic_DNA"/>
</dbReference>
<dbReference type="Pfam" id="PF07831">
    <property type="entry name" value="PYNP_C"/>
    <property type="match status" value="1"/>
</dbReference>
<dbReference type="PANTHER" id="PTHR10515">
    <property type="entry name" value="THYMIDINE PHOSPHORYLASE"/>
    <property type="match status" value="1"/>
</dbReference>
<comment type="subunit">
    <text evidence="2">Homodimer.</text>
</comment>
<dbReference type="PROSITE" id="PS00647">
    <property type="entry name" value="THYMID_PHOSPHORYLASE"/>
    <property type="match status" value="1"/>
</dbReference>
<dbReference type="FunFam" id="3.40.1030.10:FF:000003">
    <property type="entry name" value="Pyrimidine-nucleoside phosphorylase"/>
    <property type="match status" value="1"/>
</dbReference>
<dbReference type="InterPro" id="IPR013102">
    <property type="entry name" value="PYNP_C"/>
</dbReference>
<dbReference type="Proteomes" id="UP000317421">
    <property type="component" value="Unassembled WGS sequence"/>
</dbReference>
<dbReference type="Pfam" id="PF00591">
    <property type="entry name" value="Glycos_transf_3"/>
    <property type="match status" value="1"/>
</dbReference>
<protein>
    <recommendedName>
        <fullName evidence="3">thymidine phosphorylase</fullName>
        <ecNumber evidence="3">2.4.2.4</ecNumber>
    </recommendedName>
</protein>
<evidence type="ECO:0000313" key="8">
    <source>
        <dbReference type="EMBL" id="TWT96962.1"/>
    </source>
</evidence>
<evidence type="ECO:0000256" key="3">
    <source>
        <dbReference type="ARBA" id="ARBA00011892"/>
    </source>
</evidence>
<dbReference type="Gene3D" id="3.90.1170.30">
    <property type="entry name" value="Pyrimidine nucleoside phosphorylase-like, C-terminal domain"/>
    <property type="match status" value="1"/>
</dbReference>
<name>A0A5C6AAA6_9BACT</name>
<dbReference type="EC" id="2.4.2.4" evidence="3"/>
<keyword evidence="5 8" id="KW-0808">Transferase</keyword>
<dbReference type="InterPro" id="IPR017459">
    <property type="entry name" value="Glycosyl_Trfase_fam3_N_dom"/>
</dbReference>
<accession>A0A5C6AAA6</accession>
<dbReference type="InterPro" id="IPR018090">
    <property type="entry name" value="Pyrmidine_PPas_bac/euk"/>
</dbReference>
<evidence type="ECO:0000313" key="9">
    <source>
        <dbReference type="Proteomes" id="UP000317421"/>
    </source>
</evidence>
<dbReference type="GO" id="GO:0006206">
    <property type="term" value="P:pyrimidine nucleobase metabolic process"/>
    <property type="evidence" value="ECO:0007669"/>
    <property type="project" value="InterPro"/>
</dbReference>
<gene>
    <name evidence="8" type="primary">pdp</name>
    <name evidence="8" type="ORF">Pla108_27390</name>
</gene>
<dbReference type="InterPro" id="IPR036320">
    <property type="entry name" value="Glycosyl_Trfase_fam3_N_dom_sf"/>
</dbReference>
<dbReference type="GO" id="GO:0009032">
    <property type="term" value="F:thymidine phosphorylase activity"/>
    <property type="evidence" value="ECO:0007669"/>
    <property type="project" value="UniProtKB-EC"/>
</dbReference>
<dbReference type="PIRSF" id="PIRSF000478">
    <property type="entry name" value="TP_PyNP"/>
    <property type="match status" value="1"/>
</dbReference>
<sequence>MNVAQLIAKKRDGAELAADEIAGLIAAYAADDLPDYQMAAWAMAVFIRGMTTAEIAALTEAMLHSGATFDGSPAGGPPNVDKHSSGGIGDKVSIPLAPALACCGVRVPMISGRGLGATGGTLDKLEAIPGFRIDYDYKAAQRLADQVGCTIVSASPELVPADRKLYALRDVTGTVPSIPLITASIMSKKLAEGLDALVLDVKCGSGAFMKTLDDARGLARSLVDTGKRMGVATVALITDMNQPLGRLAGNAVEIDESVACVEGGGPDDLRQLVVEQGAEGLFLAGVVSSIEEGRIRIAKSLDDGSAREKLAEMVRVQEGDLDAPRPRAAEQVVTAQRAGCVTAINTEALGYAVIELGGGRKQKGDPIDPSVGLEMLVRLGDQVEAGQPLVRLFAGQKGRDAAERLTAGAITLTDEPGDAPPLILERID</sequence>
<dbReference type="InterPro" id="IPR000053">
    <property type="entry name" value="Thymidine/pyrmidine_PPase"/>
</dbReference>
<dbReference type="Gene3D" id="3.40.1030.10">
    <property type="entry name" value="Nucleoside phosphorylase/phosphoribosyltransferase catalytic domain"/>
    <property type="match status" value="1"/>
</dbReference>
<dbReference type="GO" id="GO:0004645">
    <property type="term" value="F:1,4-alpha-oligoglucan phosphorylase activity"/>
    <property type="evidence" value="ECO:0007669"/>
    <property type="project" value="InterPro"/>
</dbReference>
<dbReference type="SMART" id="SM00941">
    <property type="entry name" value="PYNP_C"/>
    <property type="match status" value="1"/>
</dbReference>
<dbReference type="InterPro" id="IPR000312">
    <property type="entry name" value="Glycosyl_Trfase_fam3"/>
</dbReference>
<dbReference type="NCBIfam" id="TIGR02644">
    <property type="entry name" value="Y_phosphoryl"/>
    <property type="match status" value="1"/>
</dbReference>
<evidence type="ECO:0000256" key="1">
    <source>
        <dbReference type="ARBA" id="ARBA00006915"/>
    </source>
</evidence>
<evidence type="ECO:0000256" key="5">
    <source>
        <dbReference type="ARBA" id="ARBA00022679"/>
    </source>
</evidence>
<dbReference type="RefSeq" id="WP_146445460.1">
    <property type="nucleotide sequence ID" value="NZ_SJPR01000003.1"/>
</dbReference>
<dbReference type="AlphaFoldDB" id="A0A5C6AAA6"/>
<dbReference type="SUPFAM" id="SSF54680">
    <property type="entry name" value="Pyrimidine nucleoside phosphorylase C-terminal domain"/>
    <property type="match status" value="1"/>
</dbReference>
<feature type="domain" description="Pyrimidine nucleoside phosphorylase C-terminal" evidence="7">
    <location>
        <begin position="340"/>
        <end position="413"/>
    </location>
</feature>
<evidence type="ECO:0000256" key="4">
    <source>
        <dbReference type="ARBA" id="ARBA00022676"/>
    </source>
</evidence>
<evidence type="ECO:0000256" key="6">
    <source>
        <dbReference type="ARBA" id="ARBA00048550"/>
    </source>
</evidence>
<dbReference type="SUPFAM" id="SSF47648">
    <property type="entry name" value="Nucleoside phosphorylase/phosphoribosyltransferase N-terminal domain"/>
    <property type="match status" value="1"/>
</dbReference>
<dbReference type="InterPro" id="IPR035902">
    <property type="entry name" value="Nuc_phospho_transferase"/>
</dbReference>
<dbReference type="OrthoDB" id="9763887at2"/>
<comment type="caution">
    <text evidence="8">The sequence shown here is derived from an EMBL/GenBank/DDBJ whole genome shotgun (WGS) entry which is preliminary data.</text>
</comment>
<comment type="similarity">
    <text evidence="1">Belongs to the thymidine/pyrimidine-nucleoside phosphorylase family.</text>
</comment>
<dbReference type="GO" id="GO:0005829">
    <property type="term" value="C:cytosol"/>
    <property type="evidence" value="ECO:0007669"/>
    <property type="project" value="TreeGrafter"/>
</dbReference>
<evidence type="ECO:0000259" key="7">
    <source>
        <dbReference type="SMART" id="SM00941"/>
    </source>
</evidence>
<keyword evidence="9" id="KW-1185">Reference proteome</keyword>
<organism evidence="8 9">
    <name type="scientific">Botrimarina colliarenosi</name>
    <dbReference type="NCBI Taxonomy" id="2528001"/>
    <lineage>
        <taxon>Bacteria</taxon>
        <taxon>Pseudomonadati</taxon>
        <taxon>Planctomycetota</taxon>
        <taxon>Planctomycetia</taxon>
        <taxon>Pirellulales</taxon>
        <taxon>Lacipirellulaceae</taxon>
        <taxon>Botrimarina</taxon>
    </lineage>
</organism>
<dbReference type="Gene3D" id="1.20.970.10">
    <property type="entry name" value="Transferase, Pyrimidine Nucleoside Phosphorylase, Chain C"/>
    <property type="match status" value="1"/>
</dbReference>
<dbReference type="NCBIfam" id="NF004490">
    <property type="entry name" value="PRK05820.1"/>
    <property type="match status" value="1"/>
</dbReference>
<comment type="catalytic activity">
    <reaction evidence="6">
        <text>thymidine + phosphate = 2-deoxy-alpha-D-ribose 1-phosphate + thymine</text>
        <dbReference type="Rhea" id="RHEA:16037"/>
        <dbReference type="ChEBI" id="CHEBI:17748"/>
        <dbReference type="ChEBI" id="CHEBI:17821"/>
        <dbReference type="ChEBI" id="CHEBI:43474"/>
        <dbReference type="ChEBI" id="CHEBI:57259"/>
        <dbReference type="EC" id="2.4.2.4"/>
    </reaction>
</comment>
<dbReference type="Pfam" id="PF02885">
    <property type="entry name" value="Glycos_trans_3N"/>
    <property type="match status" value="1"/>
</dbReference>
<dbReference type="InterPro" id="IPR036566">
    <property type="entry name" value="PYNP-like_C_sf"/>
</dbReference>
<keyword evidence="4 8" id="KW-0328">Glycosyltransferase</keyword>
<evidence type="ECO:0000256" key="2">
    <source>
        <dbReference type="ARBA" id="ARBA00011738"/>
    </source>
</evidence>
<dbReference type="InterPro" id="IPR017872">
    <property type="entry name" value="Pyrmidine_PPase_CS"/>
</dbReference>
<dbReference type="SUPFAM" id="SSF52418">
    <property type="entry name" value="Nucleoside phosphorylase/phosphoribosyltransferase catalytic domain"/>
    <property type="match status" value="1"/>
</dbReference>
<dbReference type="GO" id="GO:0006213">
    <property type="term" value="P:pyrimidine nucleoside metabolic process"/>
    <property type="evidence" value="ECO:0007669"/>
    <property type="project" value="InterPro"/>
</dbReference>
<reference evidence="8 9" key="1">
    <citation type="submission" date="2019-02" db="EMBL/GenBank/DDBJ databases">
        <title>Deep-cultivation of Planctomycetes and their phenomic and genomic characterization uncovers novel biology.</title>
        <authorList>
            <person name="Wiegand S."/>
            <person name="Jogler M."/>
            <person name="Boedeker C."/>
            <person name="Pinto D."/>
            <person name="Vollmers J."/>
            <person name="Rivas-Marin E."/>
            <person name="Kohn T."/>
            <person name="Peeters S.H."/>
            <person name="Heuer A."/>
            <person name="Rast P."/>
            <person name="Oberbeckmann S."/>
            <person name="Bunk B."/>
            <person name="Jeske O."/>
            <person name="Meyerdierks A."/>
            <person name="Storesund J.E."/>
            <person name="Kallscheuer N."/>
            <person name="Luecker S."/>
            <person name="Lage O.M."/>
            <person name="Pohl T."/>
            <person name="Merkel B.J."/>
            <person name="Hornburger P."/>
            <person name="Mueller R.-W."/>
            <person name="Bruemmer F."/>
            <person name="Labrenz M."/>
            <person name="Spormann A.M."/>
            <person name="Op Den Camp H."/>
            <person name="Overmann J."/>
            <person name="Amann R."/>
            <person name="Jetten M.S.M."/>
            <person name="Mascher T."/>
            <person name="Medema M.H."/>
            <person name="Devos D.P."/>
            <person name="Kaster A.-K."/>
            <person name="Ovreas L."/>
            <person name="Rohde M."/>
            <person name="Galperin M.Y."/>
            <person name="Jogler C."/>
        </authorList>
    </citation>
    <scope>NUCLEOTIDE SEQUENCE [LARGE SCALE GENOMIC DNA]</scope>
    <source>
        <strain evidence="8 9">Pla108</strain>
    </source>
</reference>
<proteinExistence type="inferred from homology"/>
<dbReference type="PANTHER" id="PTHR10515:SF0">
    <property type="entry name" value="THYMIDINE PHOSPHORYLASE"/>
    <property type="match status" value="1"/>
</dbReference>